<dbReference type="InterPro" id="IPR056619">
    <property type="entry name" value="C8-3_MUC4"/>
</dbReference>
<dbReference type="InterPro" id="IPR000742">
    <property type="entry name" value="EGF"/>
</dbReference>
<dbReference type="PROSITE" id="PS00022">
    <property type="entry name" value="EGF_1"/>
    <property type="match status" value="1"/>
</dbReference>
<feature type="domain" description="EGF-like" evidence="5">
    <location>
        <begin position="662"/>
        <end position="694"/>
    </location>
</feature>
<dbReference type="PROSITE" id="PS50026">
    <property type="entry name" value="EGF_3"/>
    <property type="match status" value="1"/>
</dbReference>
<dbReference type="Proteomes" id="UP000023152">
    <property type="component" value="Unassembled WGS sequence"/>
</dbReference>
<dbReference type="OrthoDB" id="6262482at2759"/>
<evidence type="ECO:0000256" key="1">
    <source>
        <dbReference type="ARBA" id="ARBA00004370"/>
    </source>
</evidence>
<keyword evidence="2" id="KW-0472">Membrane</keyword>
<evidence type="ECO:0000259" key="5">
    <source>
        <dbReference type="PROSITE" id="PS50026"/>
    </source>
</evidence>
<comment type="caution">
    <text evidence="3">Lacks conserved residue(s) required for the propagation of feature annotation.</text>
</comment>
<feature type="disulfide bond" evidence="3">
    <location>
        <begin position="666"/>
        <end position="676"/>
    </location>
</feature>
<dbReference type="Gene3D" id="2.10.25.10">
    <property type="entry name" value="Laminin"/>
    <property type="match status" value="1"/>
</dbReference>
<protein>
    <recommendedName>
        <fullName evidence="5">EGF-like domain-containing protein</fullName>
    </recommendedName>
</protein>
<sequence length="714" mass="77993">MSSCTKGEVEAVLSCGAKSSDYDDWITYSQVAVDAWATYTRDGKTTLTSYGIDYTNGLTGIGFCVQGCYSLLARGRSKVTATQQFFDVHAQCDIAKSHPNARQTQDISRNFQNGLYGVDVGTNNSVTSINDCIIRCVNLARAGKILLDAPTAYPTRNPTTAKPTTAKPTTAKPTTHSPTTTLPPTPELSVSCGHSVTATMGSDKKSRVVKFTITKKQTWLSFDMCGSSFNTQFVLNVGGKSYTAKDSLYCAGRTDLPYVKLTLAAKSLGVGSTGTVTVSWQGGTPGSWTLRMQCSANRRRLLSGEEEEEEESDDDDNNDNEEHRRSLMLGSPITGITASISVINNNNNNYCKPANWQKDTAQPGFAQGDPHITRFDVSQYSFQGQGAFLLYKLDNFEIHGLFIRRPVDVLKAIFTGPLTYVMGFAVIVNGNISVGWEAISVYANSKSEGASISGYFKCTSLSSTVNRWYFGSRFRYQFTASNSIRMEFFNGIALTYTTNNWNLMVYVPQFLQGMSFPKTILGGYGGVPINPPTLSRPPCPFSLFNSGCKQSNFDKLVLPKAFCECNRPWVFDEGPLLCGTIHRRLLLQDGMSTTEISNVTYNSTETFNLTNFNSTEQAWITSICGSDLMCAFDLASTGDESLAQQTKQGNLDFNKTLDTIANSFECYPPCANNGTCIADNQCSCVGEFTGSRCDKDGSLPEYSIMALASFLTGL</sequence>
<gene>
    <name evidence="6" type="ORF">RFI_01721</name>
</gene>
<organism evidence="6 7">
    <name type="scientific">Reticulomyxa filosa</name>
    <dbReference type="NCBI Taxonomy" id="46433"/>
    <lineage>
        <taxon>Eukaryota</taxon>
        <taxon>Sar</taxon>
        <taxon>Rhizaria</taxon>
        <taxon>Retaria</taxon>
        <taxon>Foraminifera</taxon>
        <taxon>Monothalamids</taxon>
        <taxon>Reticulomyxidae</taxon>
        <taxon>Reticulomyxa</taxon>
    </lineage>
</organism>
<evidence type="ECO:0000256" key="4">
    <source>
        <dbReference type="SAM" id="MobiDB-lite"/>
    </source>
</evidence>
<feature type="compositionally biased region" description="Acidic residues" evidence="4">
    <location>
        <begin position="304"/>
        <end position="319"/>
    </location>
</feature>
<feature type="region of interest" description="Disordered" evidence="4">
    <location>
        <begin position="154"/>
        <end position="188"/>
    </location>
</feature>
<feature type="disulfide bond" evidence="3">
    <location>
        <begin position="684"/>
        <end position="693"/>
    </location>
</feature>
<feature type="region of interest" description="Disordered" evidence="4">
    <location>
        <begin position="299"/>
        <end position="323"/>
    </location>
</feature>
<evidence type="ECO:0000256" key="2">
    <source>
        <dbReference type="ARBA" id="ARBA00023136"/>
    </source>
</evidence>
<dbReference type="GO" id="GO:0016020">
    <property type="term" value="C:membrane"/>
    <property type="evidence" value="ECO:0007669"/>
    <property type="project" value="UniProtKB-SubCell"/>
</dbReference>
<comment type="subcellular location">
    <subcellularLocation>
        <location evidence="1">Membrane</location>
    </subcellularLocation>
</comment>
<name>X6PCF2_RETFI</name>
<feature type="compositionally biased region" description="Low complexity" evidence="4">
    <location>
        <begin position="154"/>
        <end position="180"/>
    </location>
</feature>
<keyword evidence="7" id="KW-1185">Reference proteome</keyword>
<dbReference type="AlphaFoldDB" id="X6PCF2"/>
<dbReference type="EMBL" id="ASPP01001706">
    <property type="protein sequence ID" value="ETO35342.1"/>
    <property type="molecule type" value="Genomic_DNA"/>
</dbReference>
<accession>X6PCF2</accession>
<evidence type="ECO:0000313" key="6">
    <source>
        <dbReference type="EMBL" id="ETO35342.1"/>
    </source>
</evidence>
<keyword evidence="3" id="KW-1015">Disulfide bond</keyword>
<proteinExistence type="predicted"/>
<keyword evidence="3" id="KW-0245">EGF-like domain</keyword>
<dbReference type="Pfam" id="PF23263">
    <property type="entry name" value="C8-3_MUC4"/>
    <property type="match status" value="1"/>
</dbReference>
<evidence type="ECO:0000313" key="7">
    <source>
        <dbReference type="Proteomes" id="UP000023152"/>
    </source>
</evidence>
<evidence type="ECO:0000256" key="3">
    <source>
        <dbReference type="PROSITE-ProRule" id="PRU00076"/>
    </source>
</evidence>
<reference evidence="6 7" key="1">
    <citation type="journal article" date="2013" name="Curr. Biol.">
        <title>The Genome of the Foraminiferan Reticulomyxa filosa.</title>
        <authorList>
            <person name="Glockner G."/>
            <person name="Hulsmann N."/>
            <person name="Schleicher M."/>
            <person name="Noegel A.A."/>
            <person name="Eichinger L."/>
            <person name="Gallinger C."/>
            <person name="Pawlowski J."/>
            <person name="Sierra R."/>
            <person name="Euteneuer U."/>
            <person name="Pillet L."/>
            <person name="Moustafa A."/>
            <person name="Platzer M."/>
            <person name="Groth M."/>
            <person name="Szafranski K."/>
            <person name="Schliwa M."/>
        </authorList>
    </citation>
    <scope>NUCLEOTIDE SEQUENCE [LARGE SCALE GENOMIC DNA]</scope>
</reference>
<comment type="caution">
    <text evidence="6">The sequence shown here is derived from an EMBL/GenBank/DDBJ whole genome shotgun (WGS) entry which is preliminary data.</text>
</comment>
<dbReference type="SUPFAM" id="SSF57196">
    <property type="entry name" value="EGF/Laminin"/>
    <property type="match status" value="1"/>
</dbReference>